<keyword evidence="2" id="KW-1133">Transmembrane helix</keyword>
<evidence type="ECO:0000313" key="3">
    <source>
        <dbReference type="Proteomes" id="UP000492821"/>
    </source>
</evidence>
<keyword evidence="3" id="KW-1185">Reference proteome</keyword>
<reference evidence="3" key="1">
    <citation type="journal article" date="2013" name="Genetics">
        <title>The draft genome and transcriptome of Panagrellus redivivus are shaped by the harsh demands of a free-living lifestyle.</title>
        <authorList>
            <person name="Srinivasan J."/>
            <person name="Dillman A.R."/>
            <person name="Macchietto M.G."/>
            <person name="Heikkinen L."/>
            <person name="Lakso M."/>
            <person name="Fracchia K.M."/>
            <person name="Antoshechkin I."/>
            <person name="Mortazavi A."/>
            <person name="Wong G."/>
            <person name="Sternberg P.W."/>
        </authorList>
    </citation>
    <scope>NUCLEOTIDE SEQUENCE [LARGE SCALE GENOMIC DNA]</scope>
    <source>
        <strain evidence="3">MT8872</strain>
    </source>
</reference>
<dbReference type="PANTHER" id="PTHR23360:SF26">
    <property type="entry name" value="G-PROTEIN COUPLED RECEPTORS FAMILY 1 PROFILE DOMAIN-CONTAINING PROTEIN"/>
    <property type="match status" value="1"/>
</dbReference>
<feature type="transmembrane region" description="Helical" evidence="2">
    <location>
        <begin position="150"/>
        <end position="172"/>
    </location>
</feature>
<dbReference type="InterPro" id="IPR019424">
    <property type="entry name" value="7TM_GPCR_Srsx"/>
</dbReference>
<dbReference type="Gene3D" id="1.20.1070.10">
    <property type="entry name" value="Rhodopsin 7-helix transmembrane proteins"/>
    <property type="match status" value="1"/>
</dbReference>
<reference evidence="4" key="2">
    <citation type="submission" date="2020-10" db="UniProtKB">
        <authorList>
            <consortium name="WormBaseParasite"/>
        </authorList>
    </citation>
    <scope>IDENTIFICATION</scope>
</reference>
<evidence type="ECO:0000256" key="2">
    <source>
        <dbReference type="SAM" id="Phobius"/>
    </source>
</evidence>
<keyword evidence="2" id="KW-0472">Membrane</keyword>
<feature type="region of interest" description="Disordered" evidence="1">
    <location>
        <begin position="243"/>
        <end position="264"/>
    </location>
</feature>
<dbReference type="PANTHER" id="PTHR23360">
    <property type="entry name" value="G-PROTEIN COUPLED RECEPTORS FAMILY 1 PROFILE DOMAIN-CONTAINING PROTEIN-RELATED"/>
    <property type="match status" value="1"/>
</dbReference>
<evidence type="ECO:0000256" key="1">
    <source>
        <dbReference type="SAM" id="MobiDB-lite"/>
    </source>
</evidence>
<protein>
    <submittedName>
        <fullName evidence="4">G_PROTEIN_RECEP_F1_2 domain-containing protein</fullName>
    </submittedName>
</protein>
<name>A0A7E4ZYX8_PANRE</name>
<accession>A0A7E4ZYX8</accession>
<dbReference type="Proteomes" id="UP000492821">
    <property type="component" value="Unassembled WGS sequence"/>
</dbReference>
<evidence type="ECO:0000313" key="4">
    <source>
        <dbReference type="WBParaSite" id="Pan_g3813.t2"/>
    </source>
</evidence>
<dbReference type="SUPFAM" id="SSF81321">
    <property type="entry name" value="Family A G protein-coupled receptor-like"/>
    <property type="match status" value="1"/>
</dbReference>
<dbReference type="Pfam" id="PF10320">
    <property type="entry name" value="7TM_GPCR_Srsx"/>
    <property type="match status" value="1"/>
</dbReference>
<feature type="transmembrane region" description="Helical" evidence="2">
    <location>
        <begin position="192"/>
        <end position="208"/>
    </location>
</feature>
<organism evidence="3 4">
    <name type="scientific">Panagrellus redivivus</name>
    <name type="common">Microworm</name>
    <dbReference type="NCBI Taxonomy" id="6233"/>
    <lineage>
        <taxon>Eukaryota</taxon>
        <taxon>Metazoa</taxon>
        <taxon>Ecdysozoa</taxon>
        <taxon>Nematoda</taxon>
        <taxon>Chromadorea</taxon>
        <taxon>Rhabditida</taxon>
        <taxon>Tylenchina</taxon>
        <taxon>Panagrolaimomorpha</taxon>
        <taxon>Panagrolaimoidea</taxon>
        <taxon>Panagrolaimidae</taxon>
        <taxon>Panagrellus</taxon>
    </lineage>
</organism>
<dbReference type="InterPro" id="IPR047130">
    <property type="entry name" value="7TM_GPCR_Srsx_nematod"/>
</dbReference>
<keyword evidence="2" id="KW-0812">Transmembrane</keyword>
<feature type="transmembrane region" description="Helical" evidence="2">
    <location>
        <begin position="17"/>
        <end position="43"/>
    </location>
</feature>
<dbReference type="AlphaFoldDB" id="A0A7E4ZYX8"/>
<feature type="transmembrane region" description="Helical" evidence="2">
    <location>
        <begin position="63"/>
        <end position="84"/>
    </location>
</feature>
<sequence>MACVILITPRFVKQKEYVLLALNVLFDALFGLQYLLAGTHLLTVTVTNEYLPVTTRLACYTKLYVQLMIVLTPAMGVIALANALDRLYLITFPGKYHKLTLAYPFFVVGGALLCCVPTTATAFVTVISSASDPELGNCLVQDTIPKWLQFLLRIIRIVTTVVAIPLYLPIIIKIKKMLETSGAVGNTQKKEIKLTITIALITINQLALFTIPDILILVIGQSFTFFVFNLNKGAQRTQFPLEPGQPRVSPRLGQECSKKDASAS</sequence>
<feature type="transmembrane region" description="Helical" evidence="2">
    <location>
        <begin position="105"/>
        <end position="130"/>
    </location>
</feature>
<dbReference type="WBParaSite" id="Pan_g3813.t2">
    <property type="protein sequence ID" value="Pan_g3813.t2"/>
    <property type="gene ID" value="Pan_g3813"/>
</dbReference>
<proteinExistence type="predicted"/>